<dbReference type="Pfam" id="PF08282">
    <property type="entry name" value="Hydrolase_3"/>
    <property type="match status" value="1"/>
</dbReference>
<organism evidence="1 2">
    <name type="scientific">Dokdonia sinensis</name>
    <dbReference type="NCBI Taxonomy" id="2479847"/>
    <lineage>
        <taxon>Bacteria</taxon>
        <taxon>Pseudomonadati</taxon>
        <taxon>Bacteroidota</taxon>
        <taxon>Flavobacteriia</taxon>
        <taxon>Flavobacteriales</taxon>
        <taxon>Flavobacteriaceae</taxon>
        <taxon>Dokdonia</taxon>
    </lineage>
</organism>
<dbReference type="SFLD" id="SFLDG01140">
    <property type="entry name" value="C2.B:_Phosphomannomutase_and_P"/>
    <property type="match status" value="1"/>
</dbReference>
<proteinExistence type="predicted"/>
<dbReference type="InterPro" id="IPR036412">
    <property type="entry name" value="HAD-like_sf"/>
</dbReference>
<dbReference type="InterPro" id="IPR023214">
    <property type="entry name" value="HAD_sf"/>
</dbReference>
<dbReference type="NCBIfam" id="TIGR00099">
    <property type="entry name" value="Cof-subfamily"/>
    <property type="match status" value="1"/>
</dbReference>
<dbReference type="NCBIfam" id="TIGR01484">
    <property type="entry name" value="HAD-SF-IIB"/>
    <property type="match status" value="1"/>
</dbReference>
<gene>
    <name evidence="1" type="ORF">EAX61_06010</name>
</gene>
<keyword evidence="2" id="KW-1185">Reference proteome</keyword>
<reference evidence="1 2" key="1">
    <citation type="submission" date="2018-10" db="EMBL/GenBank/DDBJ databases">
        <title>Dokdonia luteus sp. nov., isolated from sea water.</title>
        <authorList>
            <person name="Zhou L.Y."/>
            <person name="Du Z.J."/>
        </authorList>
    </citation>
    <scope>NUCLEOTIDE SEQUENCE [LARGE SCALE GENOMIC DNA]</scope>
    <source>
        <strain evidence="1 2">SH27</strain>
    </source>
</reference>
<dbReference type="GO" id="GO:0016791">
    <property type="term" value="F:phosphatase activity"/>
    <property type="evidence" value="ECO:0007669"/>
    <property type="project" value="UniProtKB-ARBA"/>
</dbReference>
<evidence type="ECO:0000313" key="2">
    <source>
        <dbReference type="Proteomes" id="UP000281985"/>
    </source>
</evidence>
<accession>A0A3M0G7L7</accession>
<evidence type="ECO:0000313" key="1">
    <source>
        <dbReference type="EMBL" id="RMB61030.1"/>
    </source>
</evidence>
<sequence>MKNEIKAFCTDIDGTLLNAERWLSKLTVSAFAKADLPIIFASARMPNAMGYLQDGLGIKGEALIAYNGGLILGKGGKQLQSNNFSTEVLERLIPHHKSRGYNLSIYSHNHWFTDKEDAWSLREINNTRVHPKYQSVTESLRFLESENLGIHKLMCMGAVAEIDEIITFLEADFSDTVHFYRSKDTYVEITPKNIDKAKALEFLLAAEFDFDIENVISFGDNHNDVELLRRSGWGVAVANGTKNVKDIANYVSPFTNKEDAVALAVAEFVL</sequence>
<dbReference type="OrthoDB" id="9814970at2"/>
<dbReference type="InterPro" id="IPR006379">
    <property type="entry name" value="HAD-SF_hydro_IIB"/>
</dbReference>
<dbReference type="PANTHER" id="PTHR10000:SF8">
    <property type="entry name" value="HAD SUPERFAMILY HYDROLASE-LIKE, TYPE 3"/>
    <property type="match status" value="1"/>
</dbReference>
<dbReference type="GO" id="GO:0005829">
    <property type="term" value="C:cytosol"/>
    <property type="evidence" value="ECO:0007669"/>
    <property type="project" value="TreeGrafter"/>
</dbReference>
<name>A0A3M0G7L7_9FLAO</name>
<dbReference type="Gene3D" id="3.40.50.1000">
    <property type="entry name" value="HAD superfamily/HAD-like"/>
    <property type="match status" value="1"/>
</dbReference>
<dbReference type="InterPro" id="IPR000150">
    <property type="entry name" value="Cof"/>
</dbReference>
<dbReference type="Gene3D" id="3.30.1240.10">
    <property type="match status" value="1"/>
</dbReference>
<dbReference type="SFLD" id="SFLDS00003">
    <property type="entry name" value="Haloacid_Dehalogenase"/>
    <property type="match status" value="1"/>
</dbReference>
<dbReference type="PROSITE" id="PS01228">
    <property type="entry name" value="COF_1"/>
    <property type="match status" value="1"/>
</dbReference>
<dbReference type="Proteomes" id="UP000281985">
    <property type="component" value="Unassembled WGS sequence"/>
</dbReference>
<dbReference type="AlphaFoldDB" id="A0A3M0G7L7"/>
<keyword evidence="1" id="KW-0378">Hydrolase</keyword>
<comment type="caution">
    <text evidence="1">The sequence shown here is derived from an EMBL/GenBank/DDBJ whole genome shotgun (WGS) entry which is preliminary data.</text>
</comment>
<dbReference type="PANTHER" id="PTHR10000">
    <property type="entry name" value="PHOSPHOSERINE PHOSPHATASE"/>
    <property type="match status" value="1"/>
</dbReference>
<dbReference type="SUPFAM" id="SSF56784">
    <property type="entry name" value="HAD-like"/>
    <property type="match status" value="1"/>
</dbReference>
<dbReference type="GO" id="GO:0000287">
    <property type="term" value="F:magnesium ion binding"/>
    <property type="evidence" value="ECO:0007669"/>
    <property type="project" value="TreeGrafter"/>
</dbReference>
<dbReference type="RefSeq" id="WP_121916764.1">
    <property type="nucleotide sequence ID" value="NZ_REFV01000004.1"/>
</dbReference>
<dbReference type="EMBL" id="REFV01000004">
    <property type="protein sequence ID" value="RMB61030.1"/>
    <property type="molecule type" value="Genomic_DNA"/>
</dbReference>
<protein>
    <submittedName>
        <fullName evidence="1">Cof-type HAD-IIB family hydrolase</fullName>
    </submittedName>
</protein>